<dbReference type="RefSeq" id="WP_083061570.1">
    <property type="nucleotide sequence ID" value="NZ_JACKVM010000014.1"/>
</dbReference>
<keyword evidence="2" id="KW-1185">Reference proteome</keyword>
<protein>
    <submittedName>
        <fullName evidence="1">Uncharacterized protein</fullName>
    </submittedName>
</protein>
<evidence type="ECO:0000313" key="1">
    <source>
        <dbReference type="EMBL" id="ORA02143.1"/>
    </source>
</evidence>
<evidence type="ECO:0000313" key="2">
    <source>
        <dbReference type="Proteomes" id="UP000192366"/>
    </source>
</evidence>
<accession>A0A1W9YQ29</accession>
<gene>
    <name evidence="1" type="ORF">BST17_24855</name>
</gene>
<comment type="caution">
    <text evidence="1">The sequence shown here is derived from an EMBL/GenBank/DDBJ whole genome shotgun (WGS) entry which is preliminary data.</text>
</comment>
<dbReference type="EMBL" id="MVHJ01000033">
    <property type="protein sequence ID" value="ORA02143.1"/>
    <property type="molecule type" value="Genomic_DNA"/>
</dbReference>
<name>A0A1W9YQ29_MYCBA</name>
<dbReference type="STRING" id="564198.BST17_24855"/>
<proteinExistence type="predicted"/>
<dbReference type="AlphaFoldDB" id="A0A1W9YQ29"/>
<dbReference type="OrthoDB" id="4752360at2"/>
<organism evidence="1 2">
    <name type="scientific">Mycolicibacterium bacteremicum</name>
    <name type="common">Mycobacterium bacteremicum</name>
    <dbReference type="NCBI Taxonomy" id="564198"/>
    <lineage>
        <taxon>Bacteria</taxon>
        <taxon>Bacillati</taxon>
        <taxon>Actinomycetota</taxon>
        <taxon>Actinomycetes</taxon>
        <taxon>Mycobacteriales</taxon>
        <taxon>Mycobacteriaceae</taxon>
        <taxon>Mycolicibacterium</taxon>
    </lineage>
</organism>
<dbReference type="Proteomes" id="UP000192366">
    <property type="component" value="Unassembled WGS sequence"/>
</dbReference>
<sequence>MTDPVAQLALSKLLGGKVKEWEADAKARLSMLPGERTAAVIGSQVLGHVGMTKGRKTARVVNEAAFLAYVKSRWPGEVEVSESVNPAFQKRLLDEAAKLGAFVDSEGVVIDGIVDVTQGDAYPIFKASEDADIIVAGLLAKGALNVNGLKELEAGE</sequence>
<reference evidence="1 2" key="1">
    <citation type="submission" date="2017-02" db="EMBL/GenBank/DDBJ databases">
        <title>The new phylogeny of genus Mycobacterium.</title>
        <authorList>
            <person name="Tortoli E."/>
            <person name="Trovato A."/>
            <person name="Cirillo D.M."/>
        </authorList>
    </citation>
    <scope>NUCLEOTIDE SEQUENCE [LARGE SCALE GENOMIC DNA]</scope>
    <source>
        <strain evidence="1 2">DSM 45578</strain>
    </source>
</reference>